<dbReference type="Proteomes" id="UP000179279">
    <property type="component" value="Unassembled WGS sequence"/>
</dbReference>
<dbReference type="HAMAP" id="MF_00973">
    <property type="entry name" value="Gluconeogen_factor"/>
    <property type="match status" value="1"/>
</dbReference>
<evidence type="ECO:0000313" key="5">
    <source>
        <dbReference type="Proteomes" id="UP000179279"/>
    </source>
</evidence>
<gene>
    <name evidence="4" type="ORF">A3A57_03150</name>
</gene>
<evidence type="ECO:0000256" key="2">
    <source>
        <dbReference type="HAMAP-Rule" id="MF_00973"/>
    </source>
</evidence>
<proteinExistence type="inferred from homology"/>
<dbReference type="Pfam" id="PF01933">
    <property type="entry name" value="CofD"/>
    <property type="match status" value="1"/>
</dbReference>
<dbReference type="InterPro" id="IPR038136">
    <property type="entry name" value="CofD-like_dom_sf"/>
</dbReference>
<dbReference type="InterPro" id="IPR010119">
    <property type="entry name" value="Gluconeogen_factor"/>
</dbReference>
<comment type="function">
    <text evidence="2">Required for morphogenesis under gluconeogenic growth conditions.</text>
</comment>
<accession>A0A1G1WZ12</accession>
<dbReference type="EMBL" id="MHDA01000015">
    <property type="protein sequence ID" value="OGY32570.1"/>
    <property type="molecule type" value="Genomic_DNA"/>
</dbReference>
<reference evidence="4 5" key="1">
    <citation type="journal article" date="2016" name="Nat. Commun.">
        <title>Thousands of microbial genomes shed light on interconnected biogeochemical processes in an aquifer system.</title>
        <authorList>
            <person name="Anantharaman K."/>
            <person name="Brown C.T."/>
            <person name="Hug L.A."/>
            <person name="Sharon I."/>
            <person name="Castelle C.J."/>
            <person name="Probst A.J."/>
            <person name="Thomas B.C."/>
            <person name="Singh A."/>
            <person name="Wilkins M.J."/>
            <person name="Karaoz U."/>
            <person name="Brodie E.L."/>
            <person name="Williams K.H."/>
            <person name="Hubbard S.S."/>
            <person name="Banfield J.F."/>
        </authorList>
    </citation>
    <scope>NUCLEOTIDE SEQUENCE [LARGE SCALE GENOMIC DNA]</scope>
</reference>
<dbReference type="SUPFAM" id="SSF142338">
    <property type="entry name" value="CofD-like"/>
    <property type="match status" value="1"/>
</dbReference>
<keyword evidence="1 2" id="KW-0963">Cytoplasm</keyword>
<evidence type="ECO:0000256" key="3">
    <source>
        <dbReference type="SAM" id="MobiDB-lite"/>
    </source>
</evidence>
<dbReference type="NCBIfam" id="TIGR01826">
    <property type="entry name" value="CofD_related"/>
    <property type="match status" value="1"/>
</dbReference>
<organism evidence="4 5">
    <name type="scientific">Candidatus Woykebacteria bacterium RIFCSPLOWO2_01_FULL_41_12</name>
    <dbReference type="NCBI Taxonomy" id="1802604"/>
    <lineage>
        <taxon>Bacteria</taxon>
        <taxon>Candidatus Woykeibacteriota</taxon>
    </lineage>
</organism>
<protein>
    <recommendedName>
        <fullName evidence="2">Putative gluconeogenesis factor</fullName>
    </recommendedName>
</protein>
<dbReference type="GO" id="GO:0008360">
    <property type="term" value="P:regulation of cell shape"/>
    <property type="evidence" value="ECO:0007669"/>
    <property type="project" value="UniProtKB-UniRule"/>
</dbReference>
<comment type="similarity">
    <text evidence="2">Belongs to the gluconeogenesis factor family.</text>
</comment>
<evidence type="ECO:0000313" key="4">
    <source>
        <dbReference type="EMBL" id="OGY32570.1"/>
    </source>
</evidence>
<dbReference type="InterPro" id="IPR002882">
    <property type="entry name" value="CofD"/>
</dbReference>
<dbReference type="GO" id="GO:0043743">
    <property type="term" value="F:LPPG:FO 2-phospho-L-lactate transferase activity"/>
    <property type="evidence" value="ECO:0007669"/>
    <property type="project" value="InterPro"/>
</dbReference>
<dbReference type="Gene3D" id="3.40.50.10680">
    <property type="entry name" value="CofD-like domains"/>
    <property type="match status" value="1"/>
</dbReference>
<dbReference type="AlphaFoldDB" id="A0A1G1WZ12"/>
<sequence length="337" mass="36422">MKQTSNPKRPQVKSPDDQNPKIVVIGGGTGIHGLLSGLKKYTGNIIAVVTMMDSGGSSGRLRDEFGHLPPGDSRQALVALMPDDRSSLTLRRLFNFRFSKGSGLEGHSFGNLFLSALTEISGGVDKATAEAGRLLGIKGRVLPVTLTHSSLVAMLQDATEIVGETNIDVRKTKPSVPIDYVYLDPAAYVYPPVLEAIENADVVVLGPGDLYTSIIPNLLVDGVAEAINFSKAKKVYICNLMTKRGESGGFKASDFISEIKTYLGNGKIDHVVVSKSSFPEKILKRYRQEAAVPVEVDLDKCERLAKNILVRDVADMGNLVRHNPGKIARLIINIAKK</sequence>
<dbReference type="PANTHER" id="PTHR30135:SF3">
    <property type="entry name" value="GLUCONEOGENESIS FACTOR-RELATED"/>
    <property type="match status" value="1"/>
</dbReference>
<feature type="region of interest" description="Disordered" evidence="3">
    <location>
        <begin position="1"/>
        <end position="21"/>
    </location>
</feature>
<dbReference type="PANTHER" id="PTHR30135">
    <property type="entry name" value="UNCHARACTERIZED PROTEIN YVCK-RELATED"/>
    <property type="match status" value="1"/>
</dbReference>
<comment type="subcellular location">
    <subcellularLocation>
        <location evidence="2">Cytoplasm</location>
    </subcellularLocation>
</comment>
<dbReference type="GO" id="GO:0005737">
    <property type="term" value="C:cytoplasm"/>
    <property type="evidence" value="ECO:0007669"/>
    <property type="project" value="UniProtKB-SubCell"/>
</dbReference>
<evidence type="ECO:0000256" key="1">
    <source>
        <dbReference type="ARBA" id="ARBA00022490"/>
    </source>
</evidence>
<comment type="caution">
    <text evidence="4">The sequence shown here is derived from an EMBL/GenBank/DDBJ whole genome shotgun (WGS) entry which is preliminary data.</text>
</comment>
<dbReference type="CDD" id="cd07187">
    <property type="entry name" value="YvcK_like"/>
    <property type="match status" value="1"/>
</dbReference>
<name>A0A1G1WZ12_9BACT</name>